<protein>
    <submittedName>
        <fullName evidence="2">Uncharacterized protein</fullName>
    </submittedName>
</protein>
<evidence type="ECO:0000313" key="2">
    <source>
        <dbReference type="EMBL" id="KAJ8423330.1"/>
    </source>
</evidence>
<evidence type="ECO:0000256" key="1">
    <source>
        <dbReference type="SAM" id="MobiDB-lite"/>
    </source>
</evidence>
<dbReference type="AlphaFoldDB" id="A0A9Q1GQK9"/>
<name>A0A9Q1GQK9_9CARY</name>
<proteinExistence type="predicted"/>
<gene>
    <name evidence="2" type="ORF">Cgig2_002025</name>
</gene>
<dbReference type="EMBL" id="JAKOGI010001992">
    <property type="protein sequence ID" value="KAJ8423330.1"/>
    <property type="molecule type" value="Genomic_DNA"/>
</dbReference>
<comment type="caution">
    <text evidence="2">The sequence shown here is derived from an EMBL/GenBank/DDBJ whole genome shotgun (WGS) entry which is preliminary data.</text>
</comment>
<feature type="region of interest" description="Disordered" evidence="1">
    <location>
        <begin position="1"/>
        <end position="63"/>
    </location>
</feature>
<evidence type="ECO:0000313" key="3">
    <source>
        <dbReference type="Proteomes" id="UP001153076"/>
    </source>
</evidence>
<feature type="compositionally biased region" description="Polar residues" evidence="1">
    <location>
        <begin position="19"/>
        <end position="48"/>
    </location>
</feature>
<reference evidence="2" key="1">
    <citation type="submission" date="2022-04" db="EMBL/GenBank/DDBJ databases">
        <title>Carnegiea gigantea Genome sequencing and assembly v2.</title>
        <authorList>
            <person name="Copetti D."/>
            <person name="Sanderson M.J."/>
            <person name="Burquez A."/>
            <person name="Wojciechowski M.F."/>
        </authorList>
    </citation>
    <scope>NUCLEOTIDE SEQUENCE</scope>
    <source>
        <strain evidence="2">SGP5-SGP5p</strain>
        <tissue evidence="2">Aerial part</tissue>
    </source>
</reference>
<keyword evidence="3" id="KW-1185">Reference proteome</keyword>
<organism evidence="2 3">
    <name type="scientific">Carnegiea gigantea</name>
    <dbReference type="NCBI Taxonomy" id="171969"/>
    <lineage>
        <taxon>Eukaryota</taxon>
        <taxon>Viridiplantae</taxon>
        <taxon>Streptophyta</taxon>
        <taxon>Embryophyta</taxon>
        <taxon>Tracheophyta</taxon>
        <taxon>Spermatophyta</taxon>
        <taxon>Magnoliopsida</taxon>
        <taxon>eudicotyledons</taxon>
        <taxon>Gunneridae</taxon>
        <taxon>Pentapetalae</taxon>
        <taxon>Caryophyllales</taxon>
        <taxon>Cactineae</taxon>
        <taxon>Cactaceae</taxon>
        <taxon>Cactoideae</taxon>
        <taxon>Echinocereeae</taxon>
        <taxon>Carnegiea</taxon>
    </lineage>
</organism>
<accession>A0A9Q1GQK9</accession>
<dbReference type="Proteomes" id="UP001153076">
    <property type="component" value="Unassembled WGS sequence"/>
</dbReference>
<sequence>MAPQRGSRGRGRRGSGSGTSAFPSPSPLVRNSNACAPTHPSGSSTPCTPFTVELDDDSPSTKKRRWTSSVWKHYNIKEGKHFPDAKDRAYCKYCNGGPIDADSSNDNPQANVSGARRGKDDLVVCSLNLIYVVYVFFINKSYLICLYVLICVFDLCRDLQILIVSWYLRAEFQN</sequence>